<feature type="compositionally biased region" description="Basic residues" evidence="1">
    <location>
        <begin position="92"/>
        <end position="106"/>
    </location>
</feature>
<name>A0A8H5FK42_9AGAR</name>
<dbReference type="OrthoDB" id="3020801at2759"/>
<proteinExistence type="predicted"/>
<gene>
    <name evidence="2" type="ORF">D9611_011463</name>
</gene>
<evidence type="ECO:0000256" key="1">
    <source>
        <dbReference type="SAM" id="MobiDB-lite"/>
    </source>
</evidence>
<protein>
    <submittedName>
        <fullName evidence="2">Uncharacterized protein</fullName>
    </submittedName>
</protein>
<dbReference type="Proteomes" id="UP000541558">
    <property type="component" value="Unassembled WGS sequence"/>
</dbReference>
<feature type="region of interest" description="Disordered" evidence="1">
    <location>
        <begin position="49"/>
        <end position="118"/>
    </location>
</feature>
<organism evidence="2 3">
    <name type="scientific">Ephemerocybe angulata</name>
    <dbReference type="NCBI Taxonomy" id="980116"/>
    <lineage>
        <taxon>Eukaryota</taxon>
        <taxon>Fungi</taxon>
        <taxon>Dikarya</taxon>
        <taxon>Basidiomycota</taxon>
        <taxon>Agaricomycotina</taxon>
        <taxon>Agaricomycetes</taxon>
        <taxon>Agaricomycetidae</taxon>
        <taxon>Agaricales</taxon>
        <taxon>Agaricineae</taxon>
        <taxon>Psathyrellaceae</taxon>
        <taxon>Ephemerocybe</taxon>
    </lineage>
</organism>
<dbReference type="EMBL" id="JAACJK010000007">
    <property type="protein sequence ID" value="KAF5339537.1"/>
    <property type="molecule type" value="Genomic_DNA"/>
</dbReference>
<reference evidence="2 3" key="1">
    <citation type="journal article" date="2020" name="ISME J.">
        <title>Uncovering the hidden diversity of litter-decomposition mechanisms in mushroom-forming fungi.</title>
        <authorList>
            <person name="Floudas D."/>
            <person name="Bentzer J."/>
            <person name="Ahren D."/>
            <person name="Johansson T."/>
            <person name="Persson P."/>
            <person name="Tunlid A."/>
        </authorList>
    </citation>
    <scope>NUCLEOTIDE SEQUENCE [LARGE SCALE GENOMIC DNA]</scope>
    <source>
        <strain evidence="2 3">CBS 175.51</strain>
    </source>
</reference>
<accession>A0A8H5FK42</accession>
<dbReference type="AlphaFoldDB" id="A0A8H5FK42"/>
<evidence type="ECO:0000313" key="3">
    <source>
        <dbReference type="Proteomes" id="UP000541558"/>
    </source>
</evidence>
<feature type="compositionally biased region" description="Basic and acidic residues" evidence="1">
    <location>
        <begin position="107"/>
        <end position="118"/>
    </location>
</feature>
<sequence>MDADETPVLEGAGEVLLTPEGFDLAALFKEACILDCDEYDEDLRGTKREAEGISGDAGCSDQAPIGDDSRSEQAPACTSGHTPGEEPEKSRAAKKRLRRNERRRKERVHEREEAGRPPVREEVKARFIPSTPILEASIRFVDLPVTSCGHHGRRETKAELEALKEEECTVEALRGAGKLEVEWDGIKPQVVVNRANGQILTILGGRAADPSFMKSADRATEAILKAAEGAEFTEEEREHKRASDSAALNTGIYYGGGATKPGNMANGRHAEMLEVLVSDPDISRIAGFADSLFRFWMPRVYADVEEKLNQLYERDPTLKKNWAGSVYPCAAFNFGPRVACKIHKDSGNAPHTFCAITALGNYNPKLGGHLYLKELGIFIQFPPGSTILIPSALLSHANTPVAPHEIRVSFTQFVPGGLIRFVDNGFMTENGLRKKSKKLWREKMAEKEKRWERSRELISTLDELRTRRPKKN</sequence>
<evidence type="ECO:0000313" key="2">
    <source>
        <dbReference type="EMBL" id="KAF5339537.1"/>
    </source>
</evidence>
<comment type="caution">
    <text evidence="2">The sequence shown here is derived from an EMBL/GenBank/DDBJ whole genome shotgun (WGS) entry which is preliminary data.</text>
</comment>
<keyword evidence="3" id="KW-1185">Reference proteome</keyword>
<dbReference type="Gene3D" id="3.60.130.30">
    <property type="match status" value="1"/>
</dbReference>